<keyword evidence="2" id="KW-1133">Transmembrane helix</keyword>
<feature type="transmembrane region" description="Helical" evidence="2">
    <location>
        <begin position="12"/>
        <end position="38"/>
    </location>
</feature>
<evidence type="ECO:0000256" key="1">
    <source>
        <dbReference type="SAM" id="MobiDB-lite"/>
    </source>
</evidence>
<keyword evidence="2" id="KW-0472">Membrane</keyword>
<sequence>MSQPRSRTPLVLGIIGGVACLGLVLVLVIGGVAGFLILREGSDPGAGAATEEGPTEGTGGSTGSGEVVAPPGAAADQPYVELSTSDDGPVVDVYLDFLCPHCQTFEATQGPDLQEMAEAGEITLRMHPRPMLDATSSPAGYSGRAANAALCAAAEDPANWYPASAALFAQQPGSAGLPDEELIGIVGEATSVDISDCQAEGTYLPWLEQVVEPEAQQAVPGTPAVLIDGEQFSGDLTSSGSVRKAVEAA</sequence>
<dbReference type="PROSITE" id="PS51257">
    <property type="entry name" value="PROKAR_LIPOPROTEIN"/>
    <property type="match status" value="1"/>
</dbReference>
<dbReference type="InterPro" id="IPR036249">
    <property type="entry name" value="Thioredoxin-like_sf"/>
</dbReference>
<dbReference type="AlphaFoldDB" id="A0A426SHL0"/>
<gene>
    <name evidence="4" type="ORF">DS079_13675</name>
</gene>
<dbReference type="GeneID" id="78122065"/>
<proteinExistence type="predicted"/>
<organism evidence="4 5">
    <name type="scientific">Brachybacterium paraconglomeratum</name>
    <dbReference type="NCBI Taxonomy" id="173362"/>
    <lineage>
        <taxon>Bacteria</taxon>
        <taxon>Bacillati</taxon>
        <taxon>Actinomycetota</taxon>
        <taxon>Actinomycetes</taxon>
        <taxon>Micrococcales</taxon>
        <taxon>Dermabacteraceae</taxon>
        <taxon>Brachybacterium</taxon>
    </lineage>
</organism>
<evidence type="ECO:0000313" key="4">
    <source>
        <dbReference type="EMBL" id="RRR17627.1"/>
    </source>
</evidence>
<dbReference type="CDD" id="cd12087">
    <property type="entry name" value="TM_EGFR-like"/>
    <property type="match status" value="1"/>
</dbReference>
<feature type="domain" description="Thioredoxin-like fold" evidence="3">
    <location>
        <begin position="90"/>
        <end position="239"/>
    </location>
</feature>
<comment type="caution">
    <text evidence="4">The sequence shown here is derived from an EMBL/GenBank/DDBJ whole genome shotgun (WGS) entry which is preliminary data.</text>
</comment>
<keyword evidence="2" id="KW-0812">Transmembrane</keyword>
<dbReference type="InterPro" id="IPR012336">
    <property type="entry name" value="Thioredoxin-like_fold"/>
</dbReference>
<dbReference type="EMBL" id="QOCI01000012">
    <property type="protein sequence ID" value="RRR17627.1"/>
    <property type="molecule type" value="Genomic_DNA"/>
</dbReference>
<name>A0A426SHL0_9MICO</name>
<dbReference type="Proteomes" id="UP000274327">
    <property type="component" value="Unassembled WGS sequence"/>
</dbReference>
<dbReference type="Pfam" id="PF13462">
    <property type="entry name" value="Thioredoxin_4"/>
    <property type="match status" value="1"/>
</dbReference>
<keyword evidence="5" id="KW-1185">Reference proteome</keyword>
<dbReference type="Gene3D" id="3.40.30.10">
    <property type="entry name" value="Glutaredoxin"/>
    <property type="match status" value="1"/>
</dbReference>
<protein>
    <recommendedName>
        <fullName evidence="3">Thioredoxin-like fold domain-containing protein</fullName>
    </recommendedName>
</protein>
<reference evidence="4 5" key="1">
    <citation type="submission" date="2018-07" db="EMBL/GenBank/DDBJ databases">
        <title>Brachybacteriurn paraconglorneratum KCTC 9916.</title>
        <authorList>
            <person name="Li Y."/>
        </authorList>
    </citation>
    <scope>NUCLEOTIDE SEQUENCE [LARGE SCALE GENOMIC DNA]</scope>
    <source>
        <strain evidence="4 5">KCTC 9916</strain>
    </source>
</reference>
<evidence type="ECO:0000259" key="3">
    <source>
        <dbReference type="Pfam" id="PF13462"/>
    </source>
</evidence>
<dbReference type="RefSeq" id="WP_126988405.1">
    <property type="nucleotide sequence ID" value="NZ_ML133859.1"/>
</dbReference>
<dbReference type="SUPFAM" id="SSF52833">
    <property type="entry name" value="Thioredoxin-like"/>
    <property type="match status" value="1"/>
</dbReference>
<feature type="region of interest" description="Disordered" evidence="1">
    <location>
        <begin position="45"/>
        <end position="72"/>
    </location>
</feature>
<evidence type="ECO:0000256" key="2">
    <source>
        <dbReference type="SAM" id="Phobius"/>
    </source>
</evidence>
<evidence type="ECO:0000313" key="5">
    <source>
        <dbReference type="Proteomes" id="UP000274327"/>
    </source>
</evidence>
<accession>A0A426SHL0</accession>
<dbReference type="CDD" id="cd02972">
    <property type="entry name" value="DsbA_family"/>
    <property type="match status" value="1"/>
</dbReference>